<feature type="region of interest" description="Disordered" evidence="1">
    <location>
        <begin position="285"/>
        <end position="305"/>
    </location>
</feature>
<feature type="compositionally biased region" description="Basic and acidic residues" evidence="1">
    <location>
        <begin position="585"/>
        <end position="597"/>
    </location>
</feature>
<feature type="compositionally biased region" description="Gly residues" evidence="1">
    <location>
        <begin position="132"/>
        <end position="142"/>
    </location>
</feature>
<feature type="compositionally biased region" description="Pro residues" evidence="1">
    <location>
        <begin position="746"/>
        <end position="760"/>
    </location>
</feature>
<dbReference type="Proteomes" id="UP000283269">
    <property type="component" value="Unassembled WGS sequence"/>
</dbReference>
<feature type="compositionally biased region" description="Basic residues" evidence="1">
    <location>
        <begin position="804"/>
        <end position="813"/>
    </location>
</feature>
<feature type="compositionally biased region" description="Low complexity" evidence="1">
    <location>
        <begin position="143"/>
        <end position="161"/>
    </location>
</feature>
<evidence type="ECO:0000313" key="2">
    <source>
        <dbReference type="EMBL" id="PPQ90507.1"/>
    </source>
</evidence>
<feature type="compositionally biased region" description="Low complexity" evidence="1">
    <location>
        <begin position="557"/>
        <end position="580"/>
    </location>
</feature>
<feature type="region of interest" description="Disordered" evidence="1">
    <location>
        <begin position="1"/>
        <end position="243"/>
    </location>
</feature>
<reference evidence="2 3" key="1">
    <citation type="journal article" date="2018" name="Evol. Lett.">
        <title>Horizontal gene cluster transfer increased hallucinogenic mushroom diversity.</title>
        <authorList>
            <person name="Reynolds H.T."/>
            <person name="Vijayakumar V."/>
            <person name="Gluck-Thaler E."/>
            <person name="Korotkin H.B."/>
            <person name="Matheny P.B."/>
            <person name="Slot J.C."/>
        </authorList>
    </citation>
    <scope>NUCLEOTIDE SEQUENCE [LARGE SCALE GENOMIC DNA]</scope>
    <source>
        <strain evidence="2 3">2631</strain>
    </source>
</reference>
<dbReference type="STRING" id="93625.A0A409XIC2"/>
<feature type="compositionally biased region" description="Low complexity" evidence="1">
    <location>
        <begin position="112"/>
        <end position="131"/>
    </location>
</feature>
<dbReference type="InParanoid" id="A0A409XIC2"/>
<feature type="compositionally biased region" description="Low complexity" evidence="1">
    <location>
        <begin position="60"/>
        <end position="70"/>
    </location>
</feature>
<feature type="region of interest" description="Disordered" evidence="1">
    <location>
        <begin position="878"/>
        <end position="901"/>
    </location>
</feature>
<feature type="region of interest" description="Disordered" evidence="1">
    <location>
        <begin position="706"/>
        <end position="849"/>
    </location>
</feature>
<feature type="region of interest" description="Disordered" evidence="1">
    <location>
        <begin position="499"/>
        <end position="645"/>
    </location>
</feature>
<comment type="caution">
    <text evidence="2">The sequence shown here is derived from an EMBL/GenBank/DDBJ whole genome shotgun (WGS) entry which is preliminary data.</text>
</comment>
<protein>
    <submittedName>
        <fullName evidence="2">Uncharacterized protein</fullName>
    </submittedName>
</protein>
<feature type="region of interest" description="Disordered" evidence="1">
    <location>
        <begin position="1314"/>
        <end position="1424"/>
    </location>
</feature>
<evidence type="ECO:0000313" key="3">
    <source>
        <dbReference type="Proteomes" id="UP000283269"/>
    </source>
</evidence>
<evidence type="ECO:0000256" key="1">
    <source>
        <dbReference type="SAM" id="MobiDB-lite"/>
    </source>
</evidence>
<feature type="region of interest" description="Disordered" evidence="1">
    <location>
        <begin position="345"/>
        <end position="364"/>
    </location>
</feature>
<feature type="compositionally biased region" description="Pro residues" evidence="1">
    <location>
        <begin position="48"/>
        <end position="59"/>
    </location>
</feature>
<feature type="compositionally biased region" description="Polar residues" evidence="1">
    <location>
        <begin position="1206"/>
        <end position="1226"/>
    </location>
</feature>
<proteinExistence type="predicted"/>
<feature type="compositionally biased region" description="Polar residues" evidence="1">
    <location>
        <begin position="1445"/>
        <end position="1456"/>
    </location>
</feature>
<feature type="compositionally biased region" description="Low complexity" evidence="1">
    <location>
        <begin position="1122"/>
        <end position="1137"/>
    </location>
</feature>
<feature type="compositionally biased region" description="Pro residues" evidence="1">
    <location>
        <begin position="71"/>
        <end position="87"/>
    </location>
</feature>
<organism evidence="2 3">
    <name type="scientific">Psilocybe cyanescens</name>
    <dbReference type="NCBI Taxonomy" id="93625"/>
    <lineage>
        <taxon>Eukaryota</taxon>
        <taxon>Fungi</taxon>
        <taxon>Dikarya</taxon>
        <taxon>Basidiomycota</taxon>
        <taxon>Agaricomycotina</taxon>
        <taxon>Agaricomycetes</taxon>
        <taxon>Agaricomycetidae</taxon>
        <taxon>Agaricales</taxon>
        <taxon>Agaricineae</taxon>
        <taxon>Strophariaceae</taxon>
        <taxon>Psilocybe</taxon>
    </lineage>
</organism>
<feature type="compositionally biased region" description="Low complexity" evidence="1">
    <location>
        <begin position="1347"/>
        <end position="1410"/>
    </location>
</feature>
<name>A0A409XIC2_PSICY</name>
<feature type="compositionally biased region" description="Low complexity" evidence="1">
    <location>
        <begin position="421"/>
        <end position="434"/>
    </location>
</feature>
<keyword evidence="3" id="KW-1185">Reference proteome</keyword>
<feature type="region of interest" description="Disordered" evidence="1">
    <location>
        <begin position="320"/>
        <end position="339"/>
    </location>
</feature>
<dbReference type="OrthoDB" id="3064136at2759"/>
<feature type="compositionally biased region" description="Basic residues" evidence="1">
    <location>
        <begin position="348"/>
        <end position="358"/>
    </location>
</feature>
<feature type="compositionally biased region" description="Low complexity" evidence="1">
    <location>
        <begin position="820"/>
        <end position="833"/>
    </location>
</feature>
<feature type="compositionally biased region" description="Basic residues" evidence="1">
    <location>
        <begin position="1032"/>
        <end position="1047"/>
    </location>
</feature>
<sequence>MATTTTTTTATTTMPPPSTSTATTTAPTTSATPRSRRAPVPLLLEAFPVPPSHIPPTPTTPNSVAAAANANPPPTGPPTTPLPPVPGPSRISEHEQLLLLSSAVNRSRRSSKYSTTSSASQRESVVSVASSGGHGSVHGHGPGVRSSFASSSGRSSASTSSPLPPPSAYPTTAAAAASKRDSTASSGGTPHSPILTPSSPLTRSTISISLSSASSSPSYQSRPSQRSHRELYPQEEGEEQQLTRMSMSPIPLSDIDDDDAGVHNVPPAVMPTGSPTIARAMLSSSASAHHQNRHHQANESISSIDMHDVLGVGHDYEEDEEEKDFFPPPPAVASPTSMSFMTSISRHQLPHQHHHPHHQTQVSLADPIDPQGLLLDFAQIQRERQGFTSSTTSSYSHSHHNHNHNQNPSHSPTSTKMLHNSSSSIGSFSYPSSSKKSPVTVLAPFAPASPKSTSRAELIPRLPPASPYAHTYPAMASVLDGEEKGGVSASVSTMTQISASSSVGGMTSDKDGVGSYARPETRPTTFSSILTGTFDTASKPTSNITPTFSQTSASAFTPTTSDPLSPSTSTSTTTPTSTPSIGTVKDSRMERRAERTRSAGLKKVLGGRSRSRNGRELEESGPEPNSGLPPVPGSSTVRPGVGLGIGVSKEREREVLKDLGIAVTKTMQVVKGEIMTLDELGPVKGGSGGSAGDNVGADVMFPSRESLSRSTTSASAGVSSSGSVSAVASTRTPTAGTSTTSLTTPKPVPRQHPPPPPPPESSRTPSPDITTILNSSASSRRRSKSRPRAGAGVGLGLVGQSTRTRVRSGAGRRHVSEGTGASLRLSAGSSKSSRSWDDRERERGRGMGMGRVRSLDQMEGYGDYEGEHDEELERVLEGEGSEDEDVARYGGGAHDEGDSDSSLDLHTPLPHLMVRHGLLSPNSKLLPGAASRATTPMAVDGRPGSIMSVASNGSMMTKSGIIKDERDTPMRRVRHRDGKMLRGGIGLTTGLGWSDSEDEDAPSPLTRRLSSLNLSRRSSASSLGNGIPSRPSSHHQHSQQSRYRHPLSRSYSSGALTGGTRELPEFDEFDEFDDDRDDGEEDHALKESREWAQRQRVQNGRSVRSTGGNMAPPTSWQRRTVSGSGSRLSSGSRSSYGAGTGGDRSSFGTAADGDRTSKASFSSVGSMLSTTEVGSKTPSRVRAPGAARDSSGSSGEHYGKGLPTPTKKSSQDDVNTTPSSTASTLSIPMPLTPRDLDPSTTTTSIAKALSEKKAVYDKEKSLPPLPAGGLKMPSHARMDGGAGASATKIAFPRARAFSSMATTPASSSAAAAAASSSSTVVRPLQLPRQAGLTRGTTGDRPAVPVPSVLALSPSGSRSSLRTPSSSALHGNGSSPTSPLLSPWSTNEFGVLSSPSSPSLSLSTSASTSTTGIARPKPRTGTGMVYRTSSSVGLNSKMRAPMALSSSVGGSLKTGASTTGGGIGNSASTTAANTGSIGRSGGIPRAIVL</sequence>
<feature type="compositionally biased region" description="Polar residues" evidence="1">
    <location>
        <begin position="1158"/>
        <end position="1178"/>
    </location>
</feature>
<feature type="region of interest" description="Disordered" evidence="1">
    <location>
        <begin position="1445"/>
        <end position="1478"/>
    </location>
</feature>
<feature type="compositionally biased region" description="Low complexity" evidence="1">
    <location>
        <begin position="1"/>
        <end position="33"/>
    </location>
</feature>
<feature type="region of interest" description="Disordered" evidence="1">
    <location>
        <begin position="1254"/>
        <end position="1282"/>
    </location>
</feature>
<feature type="compositionally biased region" description="Low complexity" evidence="1">
    <location>
        <begin position="708"/>
        <end position="745"/>
    </location>
</feature>
<feature type="compositionally biased region" description="Low complexity" evidence="1">
    <location>
        <begin position="404"/>
        <end position="414"/>
    </location>
</feature>
<feature type="compositionally biased region" description="Basic and acidic residues" evidence="1">
    <location>
        <begin position="1082"/>
        <end position="1093"/>
    </location>
</feature>
<feature type="region of interest" description="Disordered" evidence="1">
    <location>
        <begin position="385"/>
        <end position="434"/>
    </location>
</feature>
<feature type="compositionally biased region" description="Low complexity" evidence="1">
    <location>
        <begin position="1003"/>
        <end position="1031"/>
    </location>
</feature>
<feature type="compositionally biased region" description="Low complexity" evidence="1">
    <location>
        <begin position="192"/>
        <end position="224"/>
    </location>
</feature>
<gene>
    <name evidence="2" type="ORF">CVT25_014189</name>
</gene>
<feature type="compositionally biased region" description="Polar residues" evidence="1">
    <location>
        <begin position="1464"/>
        <end position="1476"/>
    </location>
</feature>
<accession>A0A409XIC2</accession>
<feature type="compositionally biased region" description="Basic and acidic residues" evidence="1">
    <location>
        <begin position="834"/>
        <end position="845"/>
    </location>
</feature>
<feature type="region of interest" description="Disordered" evidence="1">
    <location>
        <begin position="966"/>
        <end position="1242"/>
    </location>
</feature>
<feature type="compositionally biased region" description="Polar residues" evidence="1">
    <location>
        <begin position="522"/>
        <end position="556"/>
    </location>
</feature>
<dbReference type="EMBL" id="NHYD01001627">
    <property type="protein sequence ID" value="PPQ90507.1"/>
    <property type="molecule type" value="Genomic_DNA"/>
</dbReference>
<feature type="compositionally biased region" description="Polar residues" evidence="1">
    <location>
        <begin position="1095"/>
        <end position="1121"/>
    </location>
</feature>
<feature type="compositionally biased region" description="Acidic residues" evidence="1">
    <location>
        <begin position="1065"/>
        <end position="1081"/>
    </location>
</feature>